<accession>A0A420G0J0</accession>
<feature type="domain" description="KAP NTPase" evidence="1">
    <location>
        <begin position="24"/>
        <end position="275"/>
    </location>
</feature>
<reference evidence="2 3" key="1">
    <citation type="submission" date="2016-07" db="EMBL/GenBank/DDBJ databases">
        <title>Genome analysis of Sphingobacterium siyangense T12B17.</title>
        <authorList>
            <person name="Xu D."/>
            <person name="Su Y."/>
            <person name="Zheng S."/>
        </authorList>
    </citation>
    <scope>NUCLEOTIDE SEQUENCE [LARGE SCALE GENOMIC DNA]</scope>
    <source>
        <strain evidence="2 3">T12B17</strain>
    </source>
</reference>
<dbReference type="EMBL" id="MCAQ01000007">
    <property type="protein sequence ID" value="RKF38685.1"/>
    <property type="molecule type" value="Genomic_DNA"/>
</dbReference>
<sequence length="492" mass="58339">MNIKNDTLLRDFLNHLELDGNNDIIFSAPFGTGKTYFLKEDFVPKCEEQYNAIHLYPVNYSVSSNEDIFELIKYDILFELVLKYKDSIENIDALELDKGLALQLYIQDNFKALDFTQQVFKATTKLGKSIFDILGLLKLEKDKFDEFYGDLKTNEFKTIKAYLESFEGGRGLKEFDTISALISEILRRLKSETKQNVLIIDDLDRIDPEHIFRIFNVLSAHRDYHTSKNKFGFDKVILVCDIENIRRIYEHRYGKHVDFQGYINKFYSKSIYSFNNSRYIREALRDYLDGLNYDDFPNNLRHFRLNSRNGDGFYKSFLYLLQIFVEHRKLSLRSLKNIQIIPLMQQYFFNKETQSNENIVTSYGFLVLIQYMSVLFGSRQAFFKAVEELKEENFIFDFHSLSLDPYHYNMFLRNFFSMVISVIQMNLMKDEVEGLEFAIWGTDKKIPYIVKRYNYDKSADVAFFNDDSFYDVDIIDFLYKALTIVENRKLLS</sequence>
<evidence type="ECO:0000313" key="3">
    <source>
        <dbReference type="Proteomes" id="UP000286402"/>
    </source>
</evidence>
<protein>
    <recommendedName>
        <fullName evidence="1">KAP NTPase domain-containing protein</fullName>
    </recommendedName>
</protein>
<evidence type="ECO:0000313" key="2">
    <source>
        <dbReference type="EMBL" id="RKF38685.1"/>
    </source>
</evidence>
<dbReference type="InterPro" id="IPR027417">
    <property type="entry name" value="P-loop_NTPase"/>
</dbReference>
<gene>
    <name evidence="2" type="ORF">BCY89_26850</name>
</gene>
<proteinExistence type="predicted"/>
<name>A0A420G0J0_9SPHI</name>
<dbReference type="AlphaFoldDB" id="A0A420G0J0"/>
<dbReference type="InterPro" id="IPR011646">
    <property type="entry name" value="KAP_P-loop"/>
</dbReference>
<dbReference type="SUPFAM" id="SSF52540">
    <property type="entry name" value="P-loop containing nucleoside triphosphate hydrolases"/>
    <property type="match status" value="1"/>
</dbReference>
<comment type="caution">
    <text evidence="2">The sequence shown here is derived from an EMBL/GenBank/DDBJ whole genome shotgun (WGS) entry which is preliminary data.</text>
</comment>
<keyword evidence="3" id="KW-1185">Reference proteome</keyword>
<dbReference type="Proteomes" id="UP000286402">
    <property type="component" value="Unassembled WGS sequence"/>
</dbReference>
<dbReference type="Pfam" id="PF07693">
    <property type="entry name" value="KAP_NTPase"/>
    <property type="match status" value="1"/>
</dbReference>
<dbReference type="RefSeq" id="WP_120333815.1">
    <property type="nucleotide sequence ID" value="NZ_MCAQ01000007.1"/>
</dbReference>
<evidence type="ECO:0000259" key="1">
    <source>
        <dbReference type="Pfam" id="PF07693"/>
    </source>
</evidence>
<organism evidence="2 3">
    <name type="scientific">Sphingobacterium siyangense</name>
    <dbReference type="NCBI Taxonomy" id="459529"/>
    <lineage>
        <taxon>Bacteria</taxon>
        <taxon>Pseudomonadati</taxon>
        <taxon>Bacteroidota</taxon>
        <taxon>Sphingobacteriia</taxon>
        <taxon>Sphingobacteriales</taxon>
        <taxon>Sphingobacteriaceae</taxon>
        <taxon>Sphingobacterium</taxon>
    </lineage>
</organism>